<reference evidence="2 3" key="1">
    <citation type="submission" date="2024-11" db="EMBL/GenBank/DDBJ databases">
        <title>Adaptive evolution of stress response genes in parasites aligns with host niche diversity.</title>
        <authorList>
            <person name="Hahn C."/>
            <person name="Resl P."/>
        </authorList>
    </citation>
    <scope>NUCLEOTIDE SEQUENCE [LARGE SCALE GENOMIC DNA]</scope>
    <source>
        <strain evidence="2">EGGRZ-B1_66</strain>
        <tissue evidence="2">Body</tissue>
    </source>
</reference>
<dbReference type="PANTHER" id="PTHR13030:SF8">
    <property type="entry name" value="ADP-RIBOSE PYROPHOSPHATASE, MITOCHONDRIAL"/>
    <property type="match status" value="1"/>
</dbReference>
<name>A0ABD2Q6U6_9PLAT</name>
<dbReference type="Proteomes" id="UP001626550">
    <property type="component" value="Unassembled WGS sequence"/>
</dbReference>
<dbReference type="EMBL" id="JBJKFK010000873">
    <property type="protein sequence ID" value="KAL3314907.1"/>
    <property type="molecule type" value="Genomic_DNA"/>
</dbReference>
<dbReference type="Pfam" id="PF25969">
    <property type="entry name" value="NUDT9_N"/>
    <property type="match status" value="1"/>
</dbReference>
<feature type="region of interest" description="Disordered" evidence="1">
    <location>
        <begin position="161"/>
        <end position="196"/>
    </location>
</feature>
<protein>
    <submittedName>
        <fullName evidence="2">Transient receptor putative cation channel subfamily M member 2</fullName>
    </submittedName>
</protein>
<feature type="compositionally biased region" description="Acidic residues" evidence="1">
    <location>
        <begin position="345"/>
        <end position="360"/>
    </location>
</feature>
<keyword evidence="2" id="KW-0675">Receptor</keyword>
<accession>A0ABD2Q6U6</accession>
<gene>
    <name evidence="2" type="primary">TRPM2_5</name>
    <name evidence="2" type="ORF">Ciccas_006462</name>
</gene>
<dbReference type="Gene3D" id="3.90.79.10">
    <property type="entry name" value="Nucleoside Triphosphate Pyrophosphohydrolase"/>
    <property type="match status" value="1"/>
</dbReference>
<feature type="compositionally biased region" description="Pro residues" evidence="1">
    <location>
        <begin position="317"/>
        <end position="333"/>
    </location>
</feature>
<feature type="region of interest" description="Disordered" evidence="1">
    <location>
        <begin position="311"/>
        <end position="365"/>
    </location>
</feature>
<keyword evidence="3" id="KW-1185">Reference proteome</keyword>
<dbReference type="AlphaFoldDB" id="A0ABD2Q6U6"/>
<organism evidence="2 3">
    <name type="scientific">Cichlidogyrus casuarinus</name>
    <dbReference type="NCBI Taxonomy" id="1844966"/>
    <lineage>
        <taxon>Eukaryota</taxon>
        <taxon>Metazoa</taxon>
        <taxon>Spiralia</taxon>
        <taxon>Lophotrochozoa</taxon>
        <taxon>Platyhelminthes</taxon>
        <taxon>Monogenea</taxon>
        <taxon>Monopisthocotylea</taxon>
        <taxon>Dactylogyridea</taxon>
        <taxon>Ancyrocephalidae</taxon>
        <taxon>Cichlidogyrus</taxon>
    </lineage>
</organism>
<evidence type="ECO:0000313" key="2">
    <source>
        <dbReference type="EMBL" id="KAL3314907.1"/>
    </source>
</evidence>
<dbReference type="InterPro" id="IPR039989">
    <property type="entry name" value="NUDT9"/>
</dbReference>
<comment type="caution">
    <text evidence="2">The sequence shown here is derived from an EMBL/GenBank/DDBJ whole genome shotgun (WGS) entry which is preliminary data.</text>
</comment>
<evidence type="ECO:0000256" key="1">
    <source>
        <dbReference type="SAM" id="MobiDB-lite"/>
    </source>
</evidence>
<evidence type="ECO:0000313" key="3">
    <source>
        <dbReference type="Proteomes" id="UP001626550"/>
    </source>
</evidence>
<proteinExistence type="predicted"/>
<sequence length="679" mass="76225">MACCLNGIICHAMNAEHVYDQTFWQAVKAPLSHCQCNMVEQVAMPCNLSRAPSTRQIYRSRSRSMGHQGPRPAPQALPAIASNTPAAPARTPAANWSRPVPLGNATLTSVTQPSGYICCCDLGPAYVEQQECFNNGVSFKDLKKEREMVKWEHMKAMDYLREPSQKSGGKRGGAESRAVVFRGGGGAPGVGPTMDLKSEMSSVTEGIGMELEKRFKEIDTHFQRFNDVDSRLTDVTSMLNNLNDVIKHVTETQEKICKQISELPSCQCNELTDEVVEPVVEGRDTVDQSADATARRRTKLELAVQSALEAAKDILRPPSPPPPPPGPPIPPRESPVEVGLAQAGSEEDSSGADEPGDPTQDEFIAPQVVDENIGRTIERQIKGHRIWRICPFNFEKYPGMRMNVPPEKIAWNLDYPDYFAYDSSEELVLYANDDAHDGGNFQHGMPFNFRELRSIPFNQYDSRVHLRRQSLLGRYRLDPNTGAPLNPMGRTGLLGKGLLPRWGPNHCIVIVLTRWMRDTRSSEPVMRANKHVLQYIVLERNKRFCIPWFLTDHSNKCDLDECVPELIHDLIVQRAKAVCPERRVQRLIRRLAKADTLQVFKGYLDDQLNADSAWLESVVVNIQEGDGRGSLFTDDLLKVMGEPGTQEQVKWLELSHNSNLRTSHNYILKTVAELRNSFY</sequence>
<dbReference type="PANTHER" id="PTHR13030">
    <property type="entry name" value="NUDIX HYDROLASE"/>
    <property type="match status" value="1"/>
</dbReference>